<evidence type="ECO:0000313" key="1">
    <source>
        <dbReference type="EMBL" id="SLN65499.1"/>
    </source>
</evidence>
<accession>A0A1Y5TJD0</accession>
<dbReference type="EMBL" id="FWFS01000012">
    <property type="protein sequence ID" value="SLN65499.1"/>
    <property type="molecule type" value="Genomic_DNA"/>
</dbReference>
<protein>
    <submittedName>
        <fullName evidence="1">Uncharacterized protein</fullName>
    </submittedName>
</protein>
<proteinExistence type="predicted"/>
<gene>
    <name evidence="1" type="ORF">AQS8620_03027</name>
</gene>
<evidence type="ECO:0000313" key="2">
    <source>
        <dbReference type="Proteomes" id="UP000193862"/>
    </source>
</evidence>
<dbReference type="Proteomes" id="UP000193862">
    <property type="component" value="Unassembled WGS sequence"/>
</dbReference>
<reference evidence="1 2" key="1">
    <citation type="submission" date="2017-03" db="EMBL/GenBank/DDBJ databases">
        <authorList>
            <person name="Afonso C.L."/>
            <person name="Miller P.J."/>
            <person name="Scott M.A."/>
            <person name="Spackman E."/>
            <person name="Goraichik I."/>
            <person name="Dimitrov K.M."/>
            <person name="Suarez D.L."/>
            <person name="Swayne D.E."/>
        </authorList>
    </citation>
    <scope>NUCLEOTIDE SEQUENCE [LARGE SCALE GENOMIC DNA]</scope>
    <source>
        <strain evidence="1 2">CECT 8620</strain>
    </source>
</reference>
<name>A0A1Y5TJD0_9RHOB</name>
<organism evidence="1 2">
    <name type="scientific">Aquimixticola soesokkakensis</name>
    <dbReference type="NCBI Taxonomy" id="1519096"/>
    <lineage>
        <taxon>Bacteria</taxon>
        <taxon>Pseudomonadati</taxon>
        <taxon>Pseudomonadota</taxon>
        <taxon>Alphaproteobacteria</taxon>
        <taxon>Rhodobacterales</taxon>
        <taxon>Paracoccaceae</taxon>
        <taxon>Aquimixticola</taxon>
    </lineage>
</organism>
<sequence>MQFLVGESLTTTEDYKLLTGGICEITFPAGMNQAVVRALVEDQSIYAFEGQARRGELKVVEVNETIFAPMTATCRFVSEGVKLH</sequence>
<keyword evidence="2" id="KW-1185">Reference proteome</keyword>
<dbReference type="RefSeq" id="WP_085837826.1">
    <property type="nucleotide sequence ID" value="NZ_FWFS01000012.1"/>
</dbReference>
<dbReference type="AlphaFoldDB" id="A0A1Y5TJD0"/>